<dbReference type="EMBL" id="JARIHO010000030">
    <property type="protein sequence ID" value="KAJ7336896.1"/>
    <property type="molecule type" value="Genomic_DNA"/>
</dbReference>
<feature type="region of interest" description="Disordered" evidence="1">
    <location>
        <begin position="1"/>
        <end position="23"/>
    </location>
</feature>
<sequence>MNIDIETDEVESGTGGPSEDGCVVPCSPDDLDLPPGPLTEAELEHAVRDDTDRAQSARFGRRLEARFGIAQGDGEVDSPALLLAERPDDDASTAVYLGWVSKARALIELTCMRGGLWASVWYRGRKKERGR</sequence>
<evidence type="ECO:0000256" key="1">
    <source>
        <dbReference type="SAM" id="MobiDB-lite"/>
    </source>
</evidence>
<dbReference type="Proteomes" id="UP001218218">
    <property type="component" value="Unassembled WGS sequence"/>
</dbReference>
<name>A0AAD6ZSA8_9AGAR</name>
<protein>
    <submittedName>
        <fullName evidence="2">Uncharacterized protein</fullName>
    </submittedName>
</protein>
<evidence type="ECO:0000313" key="2">
    <source>
        <dbReference type="EMBL" id="KAJ7336896.1"/>
    </source>
</evidence>
<feature type="compositionally biased region" description="Acidic residues" evidence="1">
    <location>
        <begin position="1"/>
        <end position="11"/>
    </location>
</feature>
<dbReference type="AlphaFoldDB" id="A0AAD6ZSA8"/>
<comment type="caution">
    <text evidence="2">The sequence shown here is derived from an EMBL/GenBank/DDBJ whole genome shotgun (WGS) entry which is preliminary data.</text>
</comment>
<gene>
    <name evidence="2" type="ORF">DFH08DRAFT_813204</name>
</gene>
<keyword evidence="3" id="KW-1185">Reference proteome</keyword>
<proteinExistence type="predicted"/>
<reference evidence="2" key="1">
    <citation type="submission" date="2023-03" db="EMBL/GenBank/DDBJ databases">
        <title>Massive genome expansion in bonnet fungi (Mycena s.s.) driven by repeated elements and novel gene families across ecological guilds.</title>
        <authorList>
            <consortium name="Lawrence Berkeley National Laboratory"/>
            <person name="Harder C.B."/>
            <person name="Miyauchi S."/>
            <person name="Viragh M."/>
            <person name="Kuo A."/>
            <person name="Thoen E."/>
            <person name="Andreopoulos B."/>
            <person name="Lu D."/>
            <person name="Skrede I."/>
            <person name="Drula E."/>
            <person name="Henrissat B."/>
            <person name="Morin E."/>
            <person name="Kohler A."/>
            <person name="Barry K."/>
            <person name="LaButti K."/>
            <person name="Morin E."/>
            <person name="Salamov A."/>
            <person name="Lipzen A."/>
            <person name="Mereny Z."/>
            <person name="Hegedus B."/>
            <person name="Baldrian P."/>
            <person name="Stursova M."/>
            <person name="Weitz H."/>
            <person name="Taylor A."/>
            <person name="Grigoriev I.V."/>
            <person name="Nagy L.G."/>
            <person name="Martin F."/>
            <person name="Kauserud H."/>
        </authorList>
    </citation>
    <scope>NUCLEOTIDE SEQUENCE</scope>
    <source>
        <strain evidence="2">CBHHK002</strain>
    </source>
</reference>
<accession>A0AAD6ZSA8</accession>
<evidence type="ECO:0000313" key="3">
    <source>
        <dbReference type="Proteomes" id="UP001218218"/>
    </source>
</evidence>
<organism evidence="2 3">
    <name type="scientific">Mycena albidolilacea</name>
    <dbReference type="NCBI Taxonomy" id="1033008"/>
    <lineage>
        <taxon>Eukaryota</taxon>
        <taxon>Fungi</taxon>
        <taxon>Dikarya</taxon>
        <taxon>Basidiomycota</taxon>
        <taxon>Agaricomycotina</taxon>
        <taxon>Agaricomycetes</taxon>
        <taxon>Agaricomycetidae</taxon>
        <taxon>Agaricales</taxon>
        <taxon>Marasmiineae</taxon>
        <taxon>Mycenaceae</taxon>
        <taxon>Mycena</taxon>
    </lineage>
</organism>